<feature type="domain" description="Ig-like" evidence="12">
    <location>
        <begin position="39"/>
        <end position="149"/>
    </location>
</feature>
<dbReference type="AlphaFoldDB" id="A0A3B5ARX0"/>
<dbReference type="OrthoDB" id="10012075at2759"/>
<dbReference type="Gene3D" id="2.60.40.10">
    <property type="entry name" value="Immunoglobulins"/>
    <property type="match status" value="2"/>
</dbReference>
<feature type="signal peptide" evidence="11">
    <location>
        <begin position="1"/>
        <end position="16"/>
    </location>
</feature>
<keyword evidence="14" id="KW-1185">Reference proteome</keyword>
<evidence type="ECO:0000256" key="5">
    <source>
        <dbReference type="ARBA" id="ARBA00022989"/>
    </source>
</evidence>
<feature type="region of interest" description="Disordered" evidence="9">
    <location>
        <begin position="391"/>
        <end position="474"/>
    </location>
</feature>
<feature type="compositionally biased region" description="Basic and acidic residues" evidence="9">
    <location>
        <begin position="415"/>
        <end position="426"/>
    </location>
</feature>
<evidence type="ECO:0000256" key="3">
    <source>
        <dbReference type="ARBA" id="ARBA00022734"/>
    </source>
</evidence>
<reference evidence="15" key="2">
    <citation type="submission" date="2025-04" db="UniProtKB">
        <authorList>
            <consortium name="RefSeq"/>
        </authorList>
    </citation>
    <scope>IDENTIFICATION</scope>
</reference>
<evidence type="ECO:0000256" key="8">
    <source>
        <dbReference type="ARBA" id="ARBA00038361"/>
    </source>
</evidence>
<dbReference type="GO" id="GO:0030246">
    <property type="term" value="F:carbohydrate binding"/>
    <property type="evidence" value="ECO:0007669"/>
    <property type="project" value="UniProtKB-KW"/>
</dbReference>
<keyword evidence="3" id="KW-0430">Lectin</keyword>
<dbReference type="InterPro" id="IPR007110">
    <property type="entry name" value="Ig-like_dom"/>
</dbReference>
<keyword evidence="4" id="KW-0130">Cell adhesion</keyword>
<dbReference type="GO" id="GO:0033691">
    <property type="term" value="F:sialic acid binding"/>
    <property type="evidence" value="ECO:0007669"/>
    <property type="project" value="TreeGrafter"/>
</dbReference>
<evidence type="ECO:0000259" key="12">
    <source>
        <dbReference type="PROSITE" id="PS50835"/>
    </source>
</evidence>
<dbReference type="Proteomes" id="UP000694891">
    <property type="component" value="Unplaced"/>
</dbReference>
<dbReference type="GO" id="GO:0005886">
    <property type="term" value="C:plasma membrane"/>
    <property type="evidence" value="ECO:0007669"/>
    <property type="project" value="TreeGrafter"/>
</dbReference>
<evidence type="ECO:0000313" key="14">
    <source>
        <dbReference type="Proteomes" id="UP000694891"/>
    </source>
</evidence>
<dbReference type="InterPro" id="IPR051036">
    <property type="entry name" value="SIGLEC"/>
</dbReference>
<sequence length="474" mass="51468">MMLALIWATLLLSVSGRTATRDRREAPVKNNPNCDEDKPCNILSEANITAEAGLCVVIPCSFTAEDGFDVKNITWYKCDEKGDKPIYNSKNIRPEYEGRVSLLESDFRKGNCSIIINDLTSLDSGSYYIRANGSKKKADCKNSVKATITVTALSQKPNMMIPPLTEGQQTTLTCTAPGLCSGSRPTITWKWRGAGGKDSDITGNVTAFQTERYSSTLTFTPSAEHHGTNITCKVNFTGGSATEETQTLTFNSIATAPETHQNDGDDDGEAKKNVTNTKNEPEEKGLLADVLDVVLQLHGITVFLVGFVMGMLLSAIIACLVVKCCRKKQKRSKYLDDNVELVVAQAAPLMDDGPAAEHDRIHVQDAAEGGAESSGLDGDLRPKEVEYSDLDFSAMKRRNPTGAEETQDAADTEYAEIKKEAREERPGGGGENGDVVEGSWEEEEEVVVMMMMGEDEEAQQGMNAEEEGGGENAF</sequence>
<proteinExistence type="inferred from homology"/>
<comment type="subcellular location">
    <subcellularLocation>
        <location evidence="1">Membrane</location>
        <topology evidence="1">Single-pass membrane protein</topology>
    </subcellularLocation>
</comment>
<feature type="domain" description="Ig-like" evidence="12">
    <location>
        <begin position="157"/>
        <end position="249"/>
    </location>
</feature>
<feature type="chain" id="PRO_5044591974" evidence="11">
    <location>
        <begin position="17"/>
        <end position="474"/>
    </location>
</feature>
<comment type="similarity">
    <text evidence="8">Belongs to the immunoglobulin superfamily. SIGLEC (sialic acid binding Ig-like lectin) family.</text>
</comment>
<dbReference type="Pfam" id="PF08205">
    <property type="entry name" value="C2-set_2"/>
    <property type="match status" value="1"/>
</dbReference>
<dbReference type="GeneTree" id="ENSGT01150000286924"/>
<dbReference type="RefSeq" id="XP_008288771.1">
    <property type="nucleotide sequence ID" value="XM_008290549.1"/>
</dbReference>
<evidence type="ECO:0000313" key="13">
    <source>
        <dbReference type="Ensembl" id="ENSSPAP00000024188.1"/>
    </source>
</evidence>
<dbReference type="Pfam" id="PF07686">
    <property type="entry name" value="V-set"/>
    <property type="match status" value="1"/>
</dbReference>
<keyword evidence="11" id="KW-0732">Signal</keyword>
<evidence type="ECO:0000256" key="7">
    <source>
        <dbReference type="ARBA" id="ARBA00023157"/>
    </source>
</evidence>
<organism evidence="13">
    <name type="scientific">Stegastes partitus</name>
    <name type="common">bicolor damselfish</name>
    <dbReference type="NCBI Taxonomy" id="144197"/>
    <lineage>
        <taxon>Eukaryota</taxon>
        <taxon>Metazoa</taxon>
        <taxon>Chordata</taxon>
        <taxon>Craniata</taxon>
        <taxon>Vertebrata</taxon>
        <taxon>Euteleostomi</taxon>
        <taxon>Actinopterygii</taxon>
        <taxon>Neopterygii</taxon>
        <taxon>Teleostei</taxon>
        <taxon>Neoteleostei</taxon>
        <taxon>Acanthomorphata</taxon>
        <taxon>Ovalentaria</taxon>
        <taxon>Pomacentridae</taxon>
        <taxon>Stegastes</taxon>
    </lineage>
</organism>
<dbReference type="InterPro" id="IPR013783">
    <property type="entry name" value="Ig-like_fold"/>
</dbReference>
<dbReference type="InterPro" id="IPR013162">
    <property type="entry name" value="CD80_C2-set"/>
</dbReference>
<gene>
    <name evidence="15" type="primary">LOC103363694</name>
</gene>
<dbReference type="PROSITE" id="PS50835">
    <property type="entry name" value="IG_LIKE"/>
    <property type="match status" value="2"/>
</dbReference>
<name>A0A3B5ARX0_9TELE</name>
<evidence type="ECO:0000256" key="1">
    <source>
        <dbReference type="ARBA" id="ARBA00004167"/>
    </source>
</evidence>
<evidence type="ECO:0000256" key="4">
    <source>
        <dbReference type="ARBA" id="ARBA00022889"/>
    </source>
</evidence>
<dbReference type="Ensembl" id="ENSSPAT00000024588.1">
    <property type="protein sequence ID" value="ENSSPAP00000024188.1"/>
    <property type="gene ID" value="ENSSPAG00000018278.1"/>
</dbReference>
<keyword evidence="6 10" id="KW-0472">Membrane</keyword>
<feature type="transmembrane region" description="Helical" evidence="10">
    <location>
        <begin position="300"/>
        <end position="322"/>
    </location>
</feature>
<dbReference type="InterPro" id="IPR003599">
    <property type="entry name" value="Ig_sub"/>
</dbReference>
<dbReference type="PANTHER" id="PTHR12035:SF128">
    <property type="entry name" value="BRANCHED CHAIN KETO ACID DEHYDROGENASE E1 SUBUNIT BETA,-LIKE-RELATED"/>
    <property type="match status" value="1"/>
</dbReference>
<dbReference type="GO" id="GO:0007155">
    <property type="term" value="P:cell adhesion"/>
    <property type="evidence" value="ECO:0007669"/>
    <property type="project" value="UniProtKB-KW"/>
</dbReference>
<evidence type="ECO:0000313" key="15">
    <source>
        <dbReference type="RefSeq" id="XP_008288771.1"/>
    </source>
</evidence>
<evidence type="ECO:0000256" key="11">
    <source>
        <dbReference type="SAM" id="SignalP"/>
    </source>
</evidence>
<keyword evidence="2 10" id="KW-0812">Transmembrane</keyword>
<accession>A0A3B5ARX0</accession>
<dbReference type="GeneID" id="103363694"/>
<feature type="region of interest" description="Disordered" evidence="9">
    <location>
        <begin position="254"/>
        <end position="280"/>
    </location>
</feature>
<protein>
    <submittedName>
        <fullName evidence="13">Uncharacterized LOC103363694</fullName>
    </submittedName>
    <submittedName>
        <fullName evidence="15">Uncharacterized protein LOC103363694</fullName>
    </submittedName>
</protein>
<dbReference type="STRING" id="144197.ENSSPAP00000024188"/>
<dbReference type="InterPro" id="IPR036179">
    <property type="entry name" value="Ig-like_dom_sf"/>
</dbReference>
<evidence type="ECO:0000256" key="9">
    <source>
        <dbReference type="SAM" id="MobiDB-lite"/>
    </source>
</evidence>
<keyword evidence="7" id="KW-1015">Disulfide bond</keyword>
<evidence type="ECO:0000256" key="6">
    <source>
        <dbReference type="ARBA" id="ARBA00023136"/>
    </source>
</evidence>
<keyword evidence="5 10" id="KW-1133">Transmembrane helix</keyword>
<feature type="compositionally biased region" description="Acidic residues" evidence="9">
    <location>
        <begin position="453"/>
        <end position="474"/>
    </location>
</feature>
<evidence type="ECO:0000256" key="2">
    <source>
        <dbReference type="ARBA" id="ARBA00022692"/>
    </source>
</evidence>
<reference evidence="13" key="1">
    <citation type="submission" date="2023-09" db="UniProtKB">
        <authorList>
            <consortium name="Ensembl"/>
        </authorList>
    </citation>
    <scope>IDENTIFICATION</scope>
</reference>
<dbReference type="InterPro" id="IPR013106">
    <property type="entry name" value="Ig_V-set"/>
</dbReference>
<dbReference type="SUPFAM" id="SSF48726">
    <property type="entry name" value="Immunoglobulin"/>
    <property type="match status" value="2"/>
</dbReference>
<evidence type="ECO:0000256" key="10">
    <source>
        <dbReference type="SAM" id="Phobius"/>
    </source>
</evidence>
<feature type="compositionally biased region" description="Acidic residues" evidence="9">
    <location>
        <begin position="405"/>
        <end position="414"/>
    </location>
</feature>
<dbReference type="SMART" id="SM00409">
    <property type="entry name" value="IG"/>
    <property type="match status" value="2"/>
</dbReference>
<dbReference type="PANTHER" id="PTHR12035">
    <property type="entry name" value="SIALIC ACID BINDING IMMUNOGLOBULIN-LIKE LECTIN"/>
    <property type="match status" value="1"/>
</dbReference>